<dbReference type="NCBIfam" id="TIGR00638">
    <property type="entry name" value="Mop"/>
    <property type="match status" value="2"/>
</dbReference>
<reference evidence="4 5" key="1">
    <citation type="submission" date="2024-10" db="EMBL/GenBank/DDBJ databases">
        <title>The Natural Products Discovery Center: Release of the First 8490 Sequenced Strains for Exploring Actinobacteria Biosynthetic Diversity.</title>
        <authorList>
            <person name="Kalkreuter E."/>
            <person name="Kautsar S.A."/>
            <person name="Yang D."/>
            <person name="Bader C.D."/>
            <person name="Teijaro C.N."/>
            <person name="Fluegel L."/>
            <person name="Davis C.M."/>
            <person name="Simpson J.R."/>
            <person name="Lauterbach L."/>
            <person name="Steele A.D."/>
            <person name="Gui C."/>
            <person name="Meng S."/>
            <person name="Li G."/>
            <person name="Viehrig K."/>
            <person name="Ye F."/>
            <person name="Su P."/>
            <person name="Kiefer A.F."/>
            <person name="Nichols A."/>
            <person name="Cepeda A.J."/>
            <person name="Yan W."/>
            <person name="Fan B."/>
            <person name="Jiang Y."/>
            <person name="Adhikari A."/>
            <person name="Zheng C.-J."/>
            <person name="Schuster L."/>
            <person name="Cowan T.M."/>
            <person name="Smanski M.J."/>
            <person name="Chevrette M.G."/>
            <person name="De Carvalho L.P.S."/>
            <person name="Shen B."/>
        </authorList>
    </citation>
    <scope>NUCLEOTIDE SEQUENCE [LARGE SCALE GENOMIC DNA]</scope>
    <source>
        <strain evidence="4 5">NPDC000087</strain>
    </source>
</reference>
<evidence type="ECO:0000313" key="4">
    <source>
        <dbReference type="EMBL" id="MFF5295102.1"/>
    </source>
</evidence>
<gene>
    <name evidence="4" type="ORF">ACFY35_37170</name>
</gene>
<dbReference type="InterPro" id="IPR008995">
    <property type="entry name" value="Mo/tungstate-bd_C_term_dom"/>
</dbReference>
<organism evidence="4 5">
    <name type="scientific">Paractinoplanes globisporus</name>
    <dbReference type="NCBI Taxonomy" id="113565"/>
    <lineage>
        <taxon>Bacteria</taxon>
        <taxon>Bacillati</taxon>
        <taxon>Actinomycetota</taxon>
        <taxon>Actinomycetes</taxon>
        <taxon>Micromonosporales</taxon>
        <taxon>Micromonosporaceae</taxon>
        <taxon>Paractinoplanes</taxon>
    </lineage>
</organism>
<protein>
    <submittedName>
        <fullName evidence="4">Molybdopterin-binding protein</fullName>
    </submittedName>
</protein>
<dbReference type="InterPro" id="IPR051815">
    <property type="entry name" value="Molybdate_resp_trans_reg"/>
</dbReference>
<dbReference type="PROSITE" id="PS51866">
    <property type="entry name" value="MOP"/>
    <property type="match status" value="2"/>
</dbReference>
<keyword evidence="5" id="KW-1185">Reference proteome</keyword>
<name>A0ABW6WP89_9ACTN</name>
<sequence>MRLSIRNQLPGTVVSVASGGAMSTVKVRLAGGQEITSAITAESERDLGLAEGMAVRALVKSTEVSVATGLVNDMSIRNRMAGVVSSIDHGTVMSTVKIALPSGELLTAAITRDAADDLKLGSGSEVTALVKSTEVSLAVD</sequence>
<feature type="domain" description="Mop" evidence="3">
    <location>
        <begin position="73"/>
        <end position="139"/>
    </location>
</feature>
<dbReference type="EMBL" id="JBIAZU010000007">
    <property type="protein sequence ID" value="MFF5295102.1"/>
    <property type="molecule type" value="Genomic_DNA"/>
</dbReference>
<evidence type="ECO:0000256" key="2">
    <source>
        <dbReference type="PROSITE-ProRule" id="PRU01213"/>
    </source>
</evidence>
<feature type="domain" description="Mop" evidence="3">
    <location>
        <begin position="2"/>
        <end position="68"/>
    </location>
</feature>
<evidence type="ECO:0000313" key="5">
    <source>
        <dbReference type="Proteomes" id="UP001602245"/>
    </source>
</evidence>
<evidence type="ECO:0000259" key="3">
    <source>
        <dbReference type="PROSITE" id="PS51866"/>
    </source>
</evidence>
<dbReference type="SUPFAM" id="SSF50331">
    <property type="entry name" value="MOP-like"/>
    <property type="match status" value="2"/>
</dbReference>
<dbReference type="RefSeq" id="WP_020511175.1">
    <property type="nucleotide sequence ID" value="NZ_JBIAZU010000007.1"/>
</dbReference>
<comment type="caution">
    <text evidence="4">The sequence shown here is derived from an EMBL/GenBank/DDBJ whole genome shotgun (WGS) entry which is preliminary data.</text>
</comment>
<accession>A0ABW6WP89</accession>
<dbReference type="Proteomes" id="UP001602245">
    <property type="component" value="Unassembled WGS sequence"/>
</dbReference>
<evidence type="ECO:0000256" key="1">
    <source>
        <dbReference type="ARBA" id="ARBA00022505"/>
    </source>
</evidence>
<dbReference type="Pfam" id="PF03459">
    <property type="entry name" value="TOBE"/>
    <property type="match status" value="2"/>
</dbReference>
<dbReference type="PANTHER" id="PTHR30432:SF1">
    <property type="entry name" value="DNA-BINDING TRANSCRIPTIONAL DUAL REGULATOR MODE"/>
    <property type="match status" value="1"/>
</dbReference>
<dbReference type="PANTHER" id="PTHR30432">
    <property type="entry name" value="TRANSCRIPTIONAL REGULATOR MODE"/>
    <property type="match status" value="1"/>
</dbReference>
<dbReference type="InterPro" id="IPR005116">
    <property type="entry name" value="Transp-assoc_OB_typ1"/>
</dbReference>
<proteinExistence type="predicted"/>
<dbReference type="Gene3D" id="2.40.50.100">
    <property type="match status" value="2"/>
</dbReference>
<keyword evidence="1 2" id="KW-0500">Molybdenum</keyword>
<dbReference type="InterPro" id="IPR004606">
    <property type="entry name" value="Mop_domain"/>
</dbReference>